<feature type="transmembrane region" description="Helical" evidence="6">
    <location>
        <begin position="122"/>
        <end position="144"/>
    </location>
</feature>
<feature type="compositionally biased region" description="Basic and acidic residues" evidence="5">
    <location>
        <begin position="40"/>
        <end position="50"/>
    </location>
</feature>
<feature type="transmembrane region" description="Helical" evidence="6">
    <location>
        <begin position="91"/>
        <end position="110"/>
    </location>
</feature>
<sequence length="395" mass="41731">MMAATVGRSSRGASLAARPGVRSHSARAAPRKHSSIAARATRDGRRGPDLDHAAAAATGHAQLRAVVIARASSEPIDVTPAPVSSPMQERLVTAGFIALWYAVNVAFNLTNKSLFKHFPYPWTVSTVHVLVGTIYCALAYVLGAKSASFGRPITKKEFGMIFAPASMHALGHIAANLSFAAVAISLTHTVKTLEPVFSASLQWLLMGQATPLPVLLSLVPIIGGVGMAVCGDLTFNLMGFSGAMISNLTFGLRAVLSKKTMGALKDLSSTSLYAYTTLISLLVCAPLALIVEGPTLVSGAQAAIESIGARNFYLYLVAVGMFYHLYNQFAFNTLARVNPVSHGVCNVVKRIIIIGTSVLFFGNILTRQTIVGTAIALAGTALYTELQNKNKAKSK</sequence>
<feature type="transmembrane region" description="Helical" evidence="6">
    <location>
        <begin position="312"/>
        <end position="331"/>
    </location>
</feature>
<evidence type="ECO:0000256" key="2">
    <source>
        <dbReference type="ARBA" id="ARBA00022692"/>
    </source>
</evidence>
<evidence type="ECO:0000256" key="6">
    <source>
        <dbReference type="SAM" id="Phobius"/>
    </source>
</evidence>
<feature type="transmembrane region" description="Helical" evidence="6">
    <location>
        <begin position="165"/>
        <end position="190"/>
    </location>
</feature>
<evidence type="ECO:0000259" key="7">
    <source>
        <dbReference type="Pfam" id="PF03151"/>
    </source>
</evidence>
<protein>
    <submittedName>
        <fullName evidence="8">Triose phosphate translocator</fullName>
    </submittedName>
</protein>
<keyword evidence="4 6" id="KW-0472">Membrane</keyword>
<dbReference type="EMBL" id="CP151510">
    <property type="protein sequence ID" value="WZN64759.1"/>
    <property type="molecule type" value="Genomic_DNA"/>
</dbReference>
<keyword evidence="9" id="KW-1185">Reference proteome</keyword>
<name>A0AAX4PG74_9CHLO</name>
<dbReference type="AlphaFoldDB" id="A0AAX4PG74"/>
<organism evidence="8 9">
    <name type="scientific">Chloropicon roscoffensis</name>
    <dbReference type="NCBI Taxonomy" id="1461544"/>
    <lineage>
        <taxon>Eukaryota</taxon>
        <taxon>Viridiplantae</taxon>
        <taxon>Chlorophyta</taxon>
        <taxon>Chloropicophyceae</taxon>
        <taxon>Chloropicales</taxon>
        <taxon>Chloropicaceae</taxon>
        <taxon>Chloropicon</taxon>
    </lineage>
</organism>
<evidence type="ECO:0000313" key="9">
    <source>
        <dbReference type="Proteomes" id="UP001472866"/>
    </source>
</evidence>
<reference evidence="8 9" key="1">
    <citation type="submission" date="2024-03" db="EMBL/GenBank/DDBJ databases">
        <title>Complete genome sequence of the green alga Chloropicon roscoffensis RCC1871.</title>
        <authorList>
            <person name="Lemieux C."/>
            <person name="Pombert J.-F."/>
            <person name="Otis C."/>
            <person name="Turmel M."/>
        </authorList>
    </citation>
    <scope>NUCLEOTIDE SEQUENCE [LARGE SCALE GENOMIC DNA]</scope>
    <source>
        <strain evidence="8 9">RCC1871</strain>
    </source>
</reference>
<feature type="transmembrane region" description="Helical" evidence="6">
    <location>
        <begin position="351"/>
        <end position="384"/>
    </location>
</feature>
<keyword evidence="2 6" id="KW-0812">Transmembrane</keyword>
<keyword evidence="3 6" id="KW-1133">Transmembrane helix</keyword>
<evidence type="ECO:0000313" key="8">
    <source>
        <dbReference type="EMBL" id="WZN64759.1"/>
    </source>
</evidence>
<dbReference type="GO" id="GO:0016020">
    <property type="term" value="C:membrane"/>
    <property type="evidence" value="ECO:0007669"/>
    <property type="project" value="UniProtKB-SubCell"/>
</dbReference>
<gene>
    <name evidence="8" type="ORF">HKI87_10g63160</name>
</gene>
<feature type="transmembrane region" description="Helical" evidence="6">
    <location>
        <begin position="237"/>
        <end position="256"/>
    </location>
</feature>
<dbReference type="Proteomes" id="UP001472866">
    <property type="component" value="Chromosome 10"/>
</dbReference>
<accession>A0AAX4PG74</accession>
<evidence type="ECO:0000256" key="3">
    <source>
        <dbReference type="ARBA" id="ARBA00022989"/>
    </source>
</evidence>
<dbReference type="InterPro" id="IPR037185">
    <property type="entry name" value="EmrE-like"/>
</dbReference>
<feature type="domain" description="Sugar phosphate transporter" evidence="7">
    <location>
        <begin position="93"/>
        <end position="383"/>
    </location>
</feature>
<dbReference type="PANTHER" id="PTHR11132">
    <property type="entry name" value="SOLUTE CARRIER FAMILY 35"/>
    <property type="match status" value="1"/>
</dbReference>
<feature type="transmembrane region" description="Helical" evidence="6">
    <location>
        <begin position="272"/>
        <end position="291"/>
    </location>
</feature>
<dbReference type="InterPro" id="IPR004853">
    <property type="entry name" value="Sugar_P_trans_dom"/>
</dbReference>
<evidence type="ECO:0000256" key="4">
    <source>
        <dbReference type="ARBA" id="ARBA00023136"/>
    </source>
</evidence>
<proteinExistence type="predicted"/>
<evidence type="ECO:0000256" key="5">
    <source>
        <dbReference type="SAM" id="MobiDB-lite"/>
    </source>
</evidence>
<feature type="region of interest" description="Disordered" evidence="5">
    <location>
        <begin position="1"/>
        <end position="50"/>
    </location>
</feature>
<dbReference type="Pfam" id="PF03151">
    <property type="entry name" value="TPT"/>
    <property type="match status" value="1"/>
</dbReference>
<dbReference type="InterPro" id="IPR050186">
    <property type="entry name" value="TPT_transporter"/>
</dbReference>
<comment type="subcellular location">
    <subcellularLocation>
        <location evidence="1">Membrane</location>
        <topology evidence="1">Multi-pass membrane protein</topology>
    </subcellularLocation>
</comment>
<feature type="transmembrane region" description="Helical" evidence="6">
    <location>
        <begin position="210"/>
        <end position="230"/>
    </location>
</feature>
<dbReference type="SUPFAM" id="SSF103481">
    <property type="entry name" value="Multidrug resistance efflux transporter EmrE"/>
    <property type="match status" value="1"/>
</dbReference>
<evidence type="ECO:0000256" key="1">
    <source>
        <dbReference type="ARBA" id="ARBA00004141"/>
    </source>
</evidence>